<reference evidence="1 2" key="1">
    <citation type="submission" date="2015-04" db="EMBL/GenBank/DDBJ databases">
        <title>Draft genome sequence of bacteremic isolate Catabacter hongkongensis type strain HKU16T.</title>
        <authorList>
            <person name="Lau S.K."/>
            <person name="Teng J.L."/>
            <person name="Huang Y."/>
            <person name="Curreem S.O."/>
            <person name="Tsui S.K."/>
            <person name="Woo P.C."/>
        </authorList>
    </citation>
    <scope>NUCLEOTIDE SEQUENCE [LARGE SCALE GENOMIC DNA]</scope>
    <source>
        <strain evidence="1 2">HKU16</strain>
    </source>
</reference>
<evidence type="ECO:0008006" key="3">
    <source>
        <dbReference type="Google" id="ProtNLM"/>
    </source>
</evidence>
<dbReference type="Proteomes" id="UP000034076">
    <property type="component" value="Unassembled WGS sequence"/>
</dbReference>
<comment type="caution">
    <text evidence="1">The sequence shown here is derived from an EMBL/GenBank/DDBJ whole genome shotgun (WGS) entry which is preliminary data.</text>
</comment>
<dbReference type="InterPro" id="IPR011051">
    <property type="entry name" value="RmlC_Cupin_sf"/>
</dbReference>
<dbReference type="AlphaFoldDB" id="A0A0M2NBH0"/>
<dbReference type="PATRIC" id="fig|270498.16.peg.3253"/>
<proteinExistence type="predicted"/>
<dbReference type="Gene3D" id="2.60.120.10">
    <property type="entry name" value="Jelly Rolls"/>
    <property type="match status" value="1"/>
</dbReference>
<dbReference type="EMBL" id="LAYJ01000133">
    <property type="protein sequence ID" value="KKI49578.1"/>
    <property type="molecule type" value="Genomic_DNA"/>
</dbReference>
<sequence>METKKIKEILESGEGILSMAPNWVPRPFNRPGKRIRLHPDDYYAMGLKRGAIVERWFSSVTKVETDGAGEFEGMSFVNTDGNTGHLVLFKDFVDELGAGLIGGKLMDEYGTWPMYSKFYDYNEPLFHHVHHKEEACAKVGVKPKHEHYFFPKQYNNHLGIRPVSYFGFDPSVTKEEVKERLSKFETADGRILELSRAFRVELGTGWFTPAGIVHAPGSLCTYEPQWNSDVMAMWENIVEGEVFDYSSLCGYVPAGSERDLDVIMDAADWEMNTIPNYREKYFRPPVPDHAGEGYVQNWICYGNDFIGAKELTIEPGAQVTIKDAAAYGCLAVQGRGEFGKFVVESPTLIRYGQLTADEFFVSHARAKEGVVIRNTSPVEPLVILKHFGPDCGMPQMNGKK</sequence>
<evidence type="ECO:0000313" key="1">
    <source>
        <dbReference type="EMBL" id="KKI49578.1"/>
    </source>
</evidence>
<dbReference type="RefSeq" id="WP_046444889.1">
    <property type="nucleotide sequence ID" value="NZ_LAYJ01000133.1"/>
</dbReference>
<dbReference type="InterPro" id="IPR014710">
    <property type="entry name" value="RmlC-like_jellyroll"/>
</dbReference>
<dbReference type="SUPFAM" id="SSF51182">
    <property type="entry name" value="RmlC-like cupins"/>
    <property type="match status" value="1"/>
</dbReference>
<keyword evidence="2" id="KW-1185">Reference proteome</keyword>
<accession>A0A0M2NBH0</accession>
<gene>
    <name evidence="1" type="ORF">CHK_3156</name>
</gene>
<dbReference type="STRING" id="270498.CHK_3156"/>
<organism evidence="1 2">
    <name type="scientific">Christensenella hongkongensis</name>
    <dbReference type="NCBI Taxonomy" id="270498"/>
    <lineage>
        <taxon>Bacteria</taxon>
        <taxon>Bacillati</taxon>
        <taxon>Bacillota</taxon>
        <taxon>Clostridia</taxon>
        <taxon>Christensenellales</taxon>
        <taxon>Christensenellaceae</taxon>
        <taxon>Christensenella</taxon>
    </lineage>
</organism>
<evidence type="ECO:0000313" key="2">
    <source>
        <dbReference type="Proteomes" id="UP000034076"/>
    </source>
</evidence>
<dbReference type="OrthoDB" id="103089at2"/>
<name>A0A0M2NBH0_9FIRM</name>
<protein>
    <recommendedName>
        <fullName evidence="3">Mannose-6-phosphate isomerase</fullName>
    </recommendedName>
</protein>